<dbReference type="STRING" id="246197.MXAN_1946"/>
<sequence>MSVGHACHARARASADGPSRRRGRWCKEPPMLENVTDRVKKGLREWTDRLANTEQKQRLHGLSRPGNEYGVDPFGFDLDYSLSAVAPLLWLYRNYFRVETFGIENVPAGRVLLVSNHSGQLPMDGAMIGVAMMLDASPSRVIRSMVEKWVSSLPYVSTFMARVGQIVGTPENCRRLLESEEAILVFPEGTRGINKLWPQRYQLQEFGLGFMRLALETNTPIVPVAVIGAEEQAPALMDLKPVAKLLGFPSFPITPTGLPIPLPTKYRIYFGEPLHFSGRPDDEDSELDKKVRTVKASIQSMLHQGLKERQGVFW</sequence>
<accession>Q1DAY9</accession>
<reference evidence="3 4" key="1">
    <citation type="journal article" date="2006" name="Proc. Natl. Acad. Sci. U.S.A.">
        <title>Evolution of sensory complexity recorded in a myxobacterial genome.</title>
        <authorList>
            <person name="Goldman B.S."/>
            <person name="Nierman W.C."/>
            <person name="Kaiser D."/>
            <person name="Slater S.C."/>
            <person name="Durkin A.S."/>
            <person name="Eisen J.A."/>
            <person name="Ronning C.M."/>
            <person name="Barbazuk W.B."/>
            <person name="Blanchard M."/>
            <person name="Field C."/>
            <person name="Halling C."/>
            <person name="Hinkle G."/>
            <person name="Iartchuk O."/>
            <person name="Kim H.S."/>
            <person name="Mackenzie C."/>
            <person name="Madupu R."/>
            <person name="Miller N."/>
            <person name="Shvartsbeyn A."/>
            <person name="Sullivan S.A."/>
            <person name="Vaudin M."/>
            <person name="Wiegand R."/>
            <person name="Kaplan H.B."/>
        </authorList>
    </citation>
    <scope>NUCLEOTIDE SEQUENCE [LARGE SCALE GENOMIC DNA]</scope>
    <source>
        <strain evidence="4">DK1622</strain>
    </source>
</reference>
<dbReference type="GO" id="GO:0016746">
    <property type="term" value="F:acyltransferase activity"/>
    <property type="evidence" value="ECO:0007669"/>
    <property type="project" value="UniProtKB-KW"/>
</dbReference>
<dbReference type="PANTHER" id="PTHR22753:SF14">
    <property type="entry name" value="MONOACYLGLYCEROL_DIACYLGLYCEROL O-ACYLTRANSFERASE"/>
    <property type="match status" value="1"/>
</dbReference>
<keyword evidence="4" id="KW-1185">Reference proteome</keyword>
<dbReference type="eggNOG" id="COG0204">
    <property type="taxonomic scope" value="Bacteria"/>
</dbReference>
<dbReference type="PANTHER" id="PTHR22753">
    <property type="entry name" value="TRANSMEMBRANE PROTEIN 68"/>
    <property type="match status" value="1"/>
</dbReference>
<evidence type="ECO:0000256" key="1">
    <source>
        <dbReference type="SAM" id="MobiDB-lite"/>
    </source>
</evidence>
<dbReference type="AlphaFoldDB" id="Q1DAY9"/>
<feature type="domain" description="Phospholipid/glycerol acyltransferase" evidence="2">
    <location>
        <begin position="111"/>
        <end position="229"/>
    </location>
</feature>
<dbReference type="SMART" id="SM00563">
    <property type="entry name" value="PlsC"/>
    <property type="match status" value="1"/>
</dbReference>
<organism evidence="3 4">
    <name type="scientific">Myxococcus xanthus (strain DK1622)</name>
    <dbReference type="NCBI Taxonomy" id="246197"/>
    <lineage>
        <taxon>Bacteria</taxon>
        <taxon>Pseudomonadati</taxon>
        <taxon>Myxococcota</taxon>
        <taxon>Myxococcia</taxon>
        <taxon>Myxococcales</taxon>
        <taxon>Cystobacterineae</taxon>
        <taxon>Myxococcaceae</taxon>
        <taxon>Myxococcus</taxon>
    </lineage>
</organism>
<name>Q1DAY9_MYXXD</name>
<keyword evidence="3" id="KW-0012">Acyltransferase</keyword>
<dbReference type="KEGG" id="mxa:MXAN_1946"/>
<dbReference type="Proteomes" id="UP000002402">
    <property type="component" value="Chromosome"/>
</dbReference>
<keyword evidence="3" id="KW-0808">Transferase</keyword>
<proteinExistence type="predicted"/>
<gene>
    <name evidence="3" type="ordered locus">MXAN_1946</name>
</gene>
<dbReference type="EnsemblBacteria" id="ABF86343">
    <property type="protein sequence ID" value="ABF86343"/>
    <property type="gene ID" value="MXAN_1946"/>
</dbReference>
<dbReference type="InterPro" id="IPR002123">
    <property type="entry name" value="Plipid/glycerol_acylTrfase"/>
</dbReference>
<dbReference type="EMBL" id="CP000113">
    <property type="protein sequence ID" value="ABF86343.1"/>
    <property type="molecule type" value="Genomic_DNA"/>
</dbReference>
<dbReference type="CDD" id="cd07987">
    <property type="entry name" value="LPLAT_MGAT-like"/>
    <property type="match status" value="1"/>
</dbReference>
<dbReference type="HOGENOM" id="CLU_042900_1_0_7"/>
<dbReference type="SUPFAM" id="SSF69593">
    <property type="entry name" value="Glycerol-3-phosphate (1)-acyltransferase"/>
    <property type="match status" value="1"/>
</dbReference>
<dbReference type="GO" id="GO:0016020">
    <property type="term" value="C:membrane"/>
    <property type="evidence" value="ECO:0007669"/>
    <property type="project" value="TreeGrafter"/>
</dbReference>
<evidence type="ECO:0000313" key="3">
    <source>
        <dbReference type="EMBL" id="ABF86343.1"/>
    </source>
</evidence>
<dbReference type="Pfam" id="PF01553">
    <property type="entry name" value="Acyltransferase"/>
    <property type="match status" value="1"/>
</dbReference>
<feature type="region of interest" description="Disordered" evidence="1">
    <location>
        <begin position="1"/>
        <end position="26"/>
    </location>
</feature>
<evidence type="ECO:0000259" key="2">
    <source>
        <dbReference type="SMART" id="SM00563"/>
    </source>
</evidence>
<protein>
    <submittedName>
        <fullName evidence="3">Acyltransferase domain protein</fullName>
    </submittedName>
</protein>
<evidence type="ECO:0000313" key="4">
    <source>
        <dbReference type="Proteomes" id="UP000002402"/>
    </source>
</evidence>